<dbReference type="PANTHER" id="PTHR42685">
    <property type="entry name" value="GERANYLGERANYL DIPHOSPHATE REDUCTASE"/>
    <property type="match status" value="1"/>
</dbReference>
<gene>
    <name evidence="2" type="ORF">GCM10011519_08350</name>
</gene>
<evidence type="ECO:0000313" key="3">
    <source>
        <dbReference type="Proteomes" id="UP000649179"/>
    </source>
</evidence>
<dbReference type="InterPro" id="IPR002938">
    <property type="entry name" value="FAD-bd"/>
</dbReference>
<organism evidence="2 3">
    <name type="scientific">Marmoricola endophyticus</name>
    <dbReference type="NCBI Taxonomy" id="2040280"/>
    <lineage>
        <taxon>Bacteria</taxon>
        <taxon>Bacillati</taxon>
        <taxon>Actinomycetota</taxon>
        <taxon>Actinomycetes</taxon>
        <taxon>Propionibacteriales</taxon>
        <taxon>Nocardioidaceae</taxon>
        <taxon>Marmoricola</taxon>
    </lineage>
</organism>
<dbReference type="GO" id="GO:0016628">
    <property type="term" value="F:oxidoreductase activity, acting on the CH-CH group of donors, NAD or NADP as acceptor"/>
    <property type="evidence" value="ECO:0007669"/>
    <property type="project" value="InterPro"/>
</dbReference>
<dbReference type="EMBL" id="BMKQ01000001">
    <property type="protein sequence ID" value="GGF37164.1"/>
    <property type="molecule type" value="Genomic_DNA"/>
</dbReference>
<dbReference type="InterPro" id="IPR011777">
    <property type="entry name" value="Geranylgeranyl_Rdtase_fam"/>
</dbReference>
<dbReference type="InterPro" id="IPR036188">
    <property type="entry name" value="FAD/NAD-bd_sf"/>
</dbReference>
<evidence type="ECO:0000313" key="2">
    <source>
        <dbReference type="EMBL" id="GGF37164.1"/>
    </source>
</evidence>
<dbReference type="PRINTS" id="PR00420">
    <property type="entry name" value="RNGMNOXGNASE"/>
</dbReference>
<dbReference type="NCBIfam" id="TIGR02032">
    <property type="entry name" value="GG-red-SF"/>
    <property type="match status" value="1"/>
</dbReference>
<dbReference type="SUPFAM" id="SSF51905">
    <property type="entry name" value="FAD/NAD(P)-binding domain"/>
    <property type="match status" value="1"/>
</dbReference>
<dbReference type="GO" id="GO:0016829">
    <property type="term" value="F:lyase activity"/>
    <property type="evidence" value="ECO:0007669"/>
    <property type="project" value="UniProtKB-KW"/>
</dbReference>
<accession>A0A917BE41</accession>
<dbReference type="Pfam" id="PF01494">
    <property type="entry name" value="FAD_binding_3"/>
    <property type="match status" value="1"/>
</dbReference>
<dbReference type="InterPro" id="IPR050407">
    <property type="entry name" value="Geranylgeranyl_reductase"/>
</dbReference>
<dbReference type="GO" id="GO:0071949">
    <property type="term" value="F:FAD binding"/>
    <property type="evidence" value="ECO:0007669"/>
    <property type="project" value="InterPro"/>
</dbReference>
<feature type="domain" description="FAD-binding" evidence="1">
    <location>
        <begin position="2"/>
        <end position="279"/>
    </location>
</feature>
<dbReference type="Gene3D" id="3.50.50.60">
    <property type="entry name" value="FAD/NAD(P)-binding domain"/>
    <property type="match status" value="1"/>
</dbReference>
<reference evidence="2" key="2">
    <citation type="submission" date="2020-09" db="EMBL/GenBank/DDBJ databases">
        <authorList>
            <person name="Sun Q."/>
            <person name="Zhou Y."/>
        </authorList>
    </citation>
    <scope>NUCLEOTIDE SEQUENCE</scope>
    <source>
        <strain evidence="2">CGMCC 1.16067</strain>
    </source>
</reference>
<dbReference type="AlphaFoldDB" id="A0A917BE41"/>
<evidence type="ECO:0000259" key="1">
    <source>
        <dbReference type="Pfam" id="PF01494"/>
    </source>
</evidence>
<dbReference type="PANTHER" id="PTHR42685:SF22">
    <property type="entry name" value="CONDITIONED MEDIUM FACTOR RECEPTOR 1"/>
    <property type="match status" value="1"/>
</dbReference>
<dbReference type="Proteomes" id="UP000649179">
    <property type="component" value="Unassembled WGS sequence"/>
</dbReference>
<comment type="caution">
    <text evidence="2">The sequence shown here is derived from an EMBL/GenBank/DDBJ whole genome shotgun (WGS) entry which is preliminary data.</text>
</comment>
<proteinExistence type="predicted"/>
<name>A0A917BE41_9ACTN</name>
<dbReference type="RefSeq" id="WP_229660583.1">
    <property type="nucleotide sequence ID" value="NZ_BMKQ01000001.1"/>
</dbReference>
<sequence>MYDVVVVGAGPAGSCAAVAAAERGADVLLLDRASFPRYKTCGGGLIGVTLAALPHGFVPPVRTRVDTATLTRLGRTERTRTDPRGVVQLVARSELDAALVEHAVGRGVEFRHRVLVTGVEEDADGVTLTTSDGPVRARTVVAADGSTSRLSRYVGATFGQADLGLEDELVAPDPTAWAHRIHLDWGPVPGSYAWVFPKGELLTVGVITPRGDPATTKEYLAAYKRSLGLADAHVVHHSGHLTRCREPGSPVGRGRVLLAGDAAGLLEPWTREGISFAVRSGTWAGTLAGEPDAAASYTALVEAELGAEMAAGAQCLAALSSAPALLHRLLTGPAWGQFTRLTRGETTLARAVRRRPVRLALAALDAQARRSPTA</sequence>
<reference evidence="2" key="1">
    <citation type="journal article" date="2014" name="Int. J. Syst. Evol. Microbiol.">
        <title>Complete genome sequence of Corynebacterium casei LMG S-19264T (=DSM 44701T), isolated from a smear-ripened cheese.</title>
        <authorList>
            <consortium name="US DOE Joint Genome Institute (JGI-PGF)"/>
            <person name="Walter F."/>
            <person name="Albersmeier A."/>
            <person name="Kalinowski J."/>
            <person name="Ruckert C."/>
        </authorList>
    </citation>
    <scope>NUCLEOTIDE SEQUENCE</scope>
    <source>
        <strain evidence="2">CGMCC 1.16067</strain>
    </source>
</reference>
<keyword evidence="3" id="KW-1185">Reference proteome</keyword>
<keyword evidence="2" id="KW-0456">Lyase</keyword>
<protein>
    <submittedName>
        <fullName evidence="2">Hyaluronate lyase</fullName>
    </submittedName>
</protein>